<feature type="domain" description="AraC effector-binding" evidence="1">
    <location>
        <begin position="13"/>
        <end position="170"/>
    </location>
</feature>
<accession>A0A1H1RPC9</accession>
<organism evidence="2 3">
    <name type="scientific">Brevibacterium sandarakinum</name>
    <dbReference type="NCBI Taxonomy" id="629680"/>
    <lineage>
        <taxon>Bacteria</taxon>
        <taxon>Bacillati</taxon>
        <taxon>Actinomycetota</taxon>
        <taxon>Actinomycetes</taxon>
        <taxon>Micrococcales</taxon>
        <taxon>Brevibacteriaceae</taxon>
        <taxon>Brevibacterium</taxon>
    </lineage>
</organism>
<keyword evidence="3" id="KW-1185">Reference proteome</keyword>
<dbReference type="SMART" id="SM00871">
    <property type="entry name" value="AraC_E_bind"/>
    <property type="match status" value="1"/>
</dbReference>
<evidence type="ECO:0000259" key="1">
    <source>
        <dbReference type="SMART" id="SM00871"/>
    </source>
</evidence>
<gene>
    <name evidence="2" type="ORF">SAMN04489751_1866</name>
</gene>
<dbReference type="EMBL" id="LT629739">
    <property type="protein sequence ID" value="SDS37416.1"/>
    <property type="molecule type" value="Genomic_DNA"/>
</dbReference>
<proteinExistence type="predicted"/>
<dbReference type="AlphaFoldDB" id="A0A1H1RPC9"/>
<dbReference type="Gene3D" id="3.20.80.10">
    <property type="entry name" value="Regulatory factor, effector binding domain"/>
    <property type="match status" value="1"/>
</dbReference>
<sequence length="170" mass="18161">MSESSFIRTEPFTELTVLEASQIPTAVVEARNVSMEDLPALFDRTFSGLFPALAEAEKEIAAPAFALYTRPPSVTVDLEIGLPLTSGLTRALPLGEGLIAIPSQLPGGSIAARSHLGGYDGLAEAWAAFLNEAVDAGHHPGLPYFEVYVTEPNPDMDPADLRTDLFFTLS</sequence>
<name>A0A1H1RPC9_BRESA</name>
<protein>
    <submittedName>
        <fullName evidence="2">Effector-binding domain-containing protein</fullName>
    </submittedName>
</protein>
<dbReference type="InterPro" id="IPR029442">
    <property type="entry name" value="GyrI-like"/>
</dbReference>
<dbReference type="Pfam" id="PF06445">
    <property type="entry name" value="GyrI-like"/>
    <property type="match status" value="1"/>
</dbReference>
<dbReference type="Proteomes" id="UP000199700">
    <property type="component" value="Chromosome"/>
</dbReference>
<dbReference type="OrthoDB" id="795001at2"/>
<evidence type="ECO:0000313" key="3">
    <source>
        <dbReference type="Proteomes" id="UP000199700"/>
    </source>
</evidence>
<dbReference type="InterPro" id="IPR010499">
    <property type="entry name" value="AraC_E-bd"/>
</dbReference>
<dbReference type="RefSeq" id="WP_092105052.1">
    <property type="nucleotide sequence ID" value="NZ_LT629739.1"/>
</dbReference>
<evidence type="ECO:0000313" key="2">
    <source>
        <dbReference type="EMBL" id="SDS37416.1"/>
    </source>
</evidence>
<dbReference type="InterPro" id="IPR011256">
    <property type="entry name" value="Reg_factor_effector_dom_sf"/>
</dbReference>
<dbReference type="SUPFAM" id="SSF55136">
    <property type="entry name" value="Probable bacterial effector-binding domain"/>
    <property type="match status" value="1"/>
</dbReference>
<reference evidence="2" key="1">
    <citation type="submission" date="2016-10" db="EMBL/GenBank/DDBJ databases">
        <authorList>
            <person name="Varghese N."/>
            <person name="Submissions S."/>
        </authorList>
    </citation>
    <scope>NUCLEOTIDE SEQUENCE [LARGE SCALE GENOMIC DNA]</scope>
    <source>
        <strain evidence="2">DSM 22082</strain>
    </source>
</reference>
<dbReference type="STRING" id="629680.SAMN04489751_1866"/>